<dbReference type="Proteomes" id="UP000002193">
    <property type="component" value="Chromosome"/>
</dbReference>
<dbReference type="HOGENOM" id="CLU_823091_0_0_0"/>
<feature type="transmembrane region" description="Helical" evidence="1">
    <location>
        <begin position="76"/>
        <end position="98"/>
    </location>
</feature>
<name>Q823I6_CHLCV</name>
<keyword evidence="1" id="KW-0472">Membrane</keyword>
<dbReference type="EMBL" id="AE015925">
    <property type="protein sequence ID" value="AAP05170.1"/>
    <property type="molecule type" value="Genomic_DNA"/>
</dbReference>
<dbReference type="KEGG" id="cca:CCA_00424"/>
<evidence type="ECO:0000313" key="2">
    <source>
        <dbReference type="EMBL" id="AAP05170.1"/>
    </source>
</evidence>
<feature type="transmembrane region" description="Helical" evidence="1">
    <location>
        <begin position="49"/>
        <end position="70"/>
    </location>
</feature>
<dbReference type="RefSeq" id="WP_011006386.1">
    <property type="nucleotide sequence ID" value="NC_003361.3"/>
</dbReference>
<dbReference type="STRING" id="227941.CCA_00424"/>
<dbReference type="OrthoDB" id="17438at2"/>
<sequence length="400" mass="44126">MSPKKISSDNNPLPPHQIFNLTPKQRFSIKGCFHRVLYNPNTRETTQKVLAILGGLALVAGVACGITLGALGAPGLAIATAIGITLGTILLGTSLALIPSNTKSSMKKRLHSAFEKSRGYDFLSQDLAQTLKANFKESSSLPKDMEAPGAENINIFTAKGNPNVKLATFKTPSFSSPIIDHNTEVSRVCFVPPEADLANPNTIHNSAVDLFRFEMGDYNWNIGLTEFSQTPKTPGGWKCTEWSDVTQSPKDSPKQLINVWNPFGHYPTTANEQPGDKPHPLYGQRSLENQQKMFTSFFKSLIANGIHHIGIYGHDLMFPKDHKNEFYINTFAPLDAKFESRVLTALSLALSEIANDQDSRLTVCLYGLLENPLRQAKPIVYGTIDDFDDSDFNEFDDFDA</sequence>
<organism evidence="2 3">
    <name type="scientific">Chlamydia caviae (strain ATCC VR-813 / DSM 19441 / 03DC25 / GPIC)</name>
    <name type="common">Chlamydophila caviae</name>
    <dbReference type="NCBI Taxonomy" id="227941"/>
    <lineage>
        <taxon>Bacteria</taxon>
        <taxon>Pseudomonadati</taxon>
        <taxon>Chlamydiota</taxon>
        <taxon>Chlamydiia</taxon>
        <taxon>Chlamydiales</taxon>
        <taxon>Chlamydiaceae</taxon>
        <taxon>Chlamydia/Chlamydophila group</taxon>
        <taxon>Chlamydia</taxon>
    </lineage>
</organism>
<keyword evidence="1" id="KW-1133">Transmembrane helix</keyword>
<evidence type="ECO:0000256" key="1">
    <source>
        <dbReference type="SAM" id="Phobius"/>
    </source>
</evidence>
<keyword evidence="3" id="KW-1185">Reference proteome</keyword>
<reference evidence="2 3" key="1">
    <citation type="journal article" date="2003" name="Nucleic Acids Res.">
        <title>Genome sequence of Chlamydophila caviae (Chlamydia psittaci GPIC): examining the role of niche-specific genes in the evolution of the Chlamydiaceae.</title>
        <authorList>
            <person name="Read T.D."/>
            <person name="Myers G.S.A."/>
            <person name="Brunham R.C."/>
            <person name="Nelson W.C."/>
            <person name="Paulsen I.T."/>
            <person name="Heidelberg J.F."/>
            <person name="Holtzapple E.K."/>
            <person name="Khouri H.M."/>
            <person name="Federova N.B."/>
            <person name="Carty H.A."/>
            <person name="Umayam L.A."/>
            <person name="Haft D.H."/>
            <person name="Peterson J.D."/>
            <person name="Beanan M.J."/>
            <person name="White O."/>
            <person name="Salzberg S.L."/>
            <person name="Hsia R.-C."/>
            <person name="McClarty G."/>
            <person name="Rank R.G."/>
            <person name="Bavoil P.M."/>
            <person name="Fraser C.M."/>
        </authorList>
    </citation>
    <scope>NUCLEOTIDE SEQUENCE [LARGE SCALE GENOMIC DNA]</scope>
    <source>
        <strain evidence="3">ATCC VR-813 / DSM 19441 / 03DC25 / GPIC</strain>
    </source>
</reference>
<evidence type="ECO:0000313" key="3">
    <source>
        <dbReference type="Proteomes" id="UP000002193"/>
    </source>
</evidence>
<dbReference type="AlphaFoldDB" id="Q823I6"/>
<gene>
    <name evidence="2" type="ordered locus">CCA_00424</name>
</gene>
<proteinExistence type="predicted"/>
<accession>Q823I6</accession>
<keyword evidence="1" id="KW-0812">Transmembrane</keyword>
<protein>
    <submittedName>
        <fullName evidence="2">Uncharacterized protein</fullName>
    </submittedName>
</protein>